<keyword evidence="2" id="KW-1185">Reference proteome</keyword>
<dbReference type="EMBL" id="CP042345">
    <property type="protein sequence ID" value="QEA14996.1"/>
    <property type="molecule type" value="Genomic_DNA"/>
</dbReference>
<dbReference type="AlphaFoldDB" id="A0A5B8S062"/>
<gene>
    <name evidence="1" type="ORF">FRF71_01960</name>
</gene>
<name>A0A5B8S062_9SPHN</name>
<evidence type="ECO:0000313" key="1">
    <source>
        <dbReference type="EMBL" id="QEA14996.1"/>
    </source>
</evidence>
<proteinExistence type="predicted"/>
<dbReference type="Proteomes" id="UP000321172">
    <property type="component" value="Chromosome"/>
</dbReference>
<organism evidence="1 2">
    <name type="scientific">Novosphingobium ginsenosidimutans</name>
    <dbReference type="NCBI Taxonomy" id="1176536"/>
    <lineage>
        <taxon>Bacteria</taxon>
        <taxon>Pseudomonadati</taxon>
        <taxon>Pseudomonadota</taxon>
        <taxon>Alphaproteobacteria</taxon>
        <taxon>Sphingomonadales</taxon>
        <taxon>Sphingomonadaceae</taxon>
        <taxon>Novosphingobium</taxon>
    </lineage>
</organism>
<reference evidence="1 2" key="1">
    <citation type="journal article" date="2013" name="J. Microbiol. Biotechnol.">
        <title>Novosphingobium ginsenosidimutans sp. nov., with the ability to convert ginsenoside.</title>
        <authorList>
            <person name="Kim J.K."/>
            <person name="He D."/>
            <person name="Liu Q.M."/>
            <person name="Park H.Y."/>
            <person name="Jung M.S."/>
            <person name="Yoon M.H."/>
            <person name="Kim S.C."/>
            <person name="Im W.T."/>
        </authorList>
    </citation>
    <scope>NUCLEOTIDE SEQUENCE [LARGE SCALE GENOMIC DNA]</scope>
    <source>
        <strain evidence="1 2">FW-6</strain>
    </source>
</reference>
<sequence length="71" mass="7852">MGKQETQSELAANLDKLLVECLRMADEAGFGMTAIHIATARDALAKEDLIKVQDTRLRREPGNENELAPRS</sequence>
<accession>A0A5B8S062</accession>
<dbReference type="RefSeq" id="WP_147088977.1">
    <property type="nucleotide sequence ID" value="NZ_BAABJD010000002.1"/>
</dbReference>
<evidence type="ECO:0000313" key="2">
    <source>
        <dbReference type="Proteomes" id="UP000321172"/>
    </source>
</evidence>
<dbReference type="KEGG" id="ngf:FRF71_01960"/>
<protein>
    <submittedName>
        <fullName evidence="1">Uncharacterized protein</fullName>
    </submittedName>
</protein>